<dbReference type="RefSeq" id="WP_323295911.1">
    <property type="nucleotide sequence ID" value="NZ_JAYFUM010000007.1"/>
</dbReference>
<feature type="short sequence motif" description="'HIGH' region" evidence="12">
    <location>
        <begin position="32"/>
        <end position="42"/>
    </location>
</feature>
<dbReference type="Pfam" id="PF01406">
    <property type="entry name" value="tRNA-synt_1e"/>
    <property type="match status" value="1"/>
</dbReference>
<dbReference type="PRINTS" id="PR00983">
    <property type="entry name" value="TRNASYNTHCYS"/>
</dbReference>
<evidence type="ECO:0000256" key="12">
    <source>
        <dbReference type="HAMAP-Rule" id="MF_00041"/>
    </source>
</evidence>
<comment type="catalytic activity">
    <reaction evidence="12">
        <text>tRNA(Cys) + L-cysteine + ATP = L-cysteinyl-tRNA(Cys) + AMP + diphosphate</text>
        <dbReference type="Rhea" id="RHEA:17773"/>
        <dbReference type="Rhea" id="RHEA-COMP:9661"/>
        <dbReference type="Rhea" id="RHEA-COMP:9679"/>
        <dbReference type="ChEBI" id="CHEBI:30616"/>
        <dbReference type="ChEBI" id="CHEBI:33019"/>
        <dbReference type="ChEBI" id="CHEBI:35235"/>
        <dbReference type="ChEBI" id="CHEBI:78442"/>
        <dbReference type="ChEBI" id="CHEBI:78517"/>
        <dbReference type="ChEBI" id="CHEBI:456215"/>
        <dbReference type="EC" id="6.1.1.16"/>
    </reaction>
</comment>
<keyword evidence="6 12" id="KW-0479">Metal-binding</keyword>
<evidence type="ECO:0000256" key="9">
    <source>
        <dbReference type="ARBA" id="ARBA00022840"/>
    </source>
</evidence>
<keyword evidence="11 12" id="KW-0030">Aminoacyl-tRNA synthetase</keyword>
<comment type="subunit">
    <text evidence="3 12">Monomer.</text>
</comment>
<dbReference type="Pfam" id="PF09190">
    <property type="entry name" value="DALR_2"/>
    <property type="match status" value="1"/>
</dbReference>
<comment type="subcellular location">
    <subcellularLocation>
        <location evidence="1 12">Cytoplasm</location>
    </subcellularLocation>
</comment>
<evidence type="ECO:0000256" key="2">
    <source>
        <dbReference type="ARBA" id="ARBA00005594"/>
    </source>
</evidence>
<dbReference type="InterPro" id="IPR015273">
    <property type="entry name" value="Cys-tRNA-synt_Ia_DALR"/>
</dbReference>
<evidence type="ECO:0000256" key="4">
    <source>
        <dbReference type="ARBA" id="ARBA00022490"/>
    </source>
</evidence>
<dbReference type="EMBL" id="JAYFUM010000007">
    <property type="protein sequence ID" value="MEA5138743.1"/>
    <property type="molecule type" value="Genomic_DNA"/>
</dbReference>
<evidence type="ECO:0000313" key="15">
    <source>
        <dbReference type="Proteomes" id="UP001302949"/>
    </source>
</evidence>
<feature type="binding site" evidence="12">
    <location>
        <position position="286"/>
    </location>
    <ligand>
        <name>ATP</name>
        <dbReference type="ChEBI" id="CHEBI:30616"/>
    </ligand>
</feature>
<comment type="similarity">
    <text evidence="2 12">Belongs to the class-I aminoacyl-tRNA synthetase family.</text>
</comment>
<evidence type="ECO:0000256" key="8">
    <source>
        <dbReference type="ARBA" id="ARBA00022833"/>
    </source>
</evidence>
<dbReference type="InterPro" id="IPR032678">
    <property type="entry name" value="tRNA-synt_1_cat_dom"/>
</dbReference>
<dbReference type="InterPro" id="IPR024909">
    <property type="entry name" value="Cys-tRNA/MSH_ligase"/>
</dbReference>
<dbReference type="InterPro" id="IPR015803">
    <property type="entry name" value="Cys-tRNA-ligase"/>
</dbReference>
<dbReference type="Gene3D" id="1.20.120.1910">
    <property type="entry name" value="Cysteine-tRNA ligase, C-terminal anti-codon recognition domain"/>
    <property type="match status" value="1"/>
</dbReference>
<keyword evidence="4 12" id="KW-0963">Cytoplasm</keyword>
<dbReference type="PANTHER" id="PTHR10890">
    <property type="entry name" value="CYSTEINYL-TRNA SYNTHETASE"/>
    <property type="match status" value="1"/>
</dbReference>
<dbReference type="Gene3D" id="3.40.50.620">
    <property type="entry name" value="HUPs"/>
    <property type="match status" value="1"/>
</dbReference>
<dbReference type="InterPro" id="IPR014729">
    <property type="entry name" value="Rossmann-like_a/b/a_fold"/>
</dbReference>
<protein>
    <recommendedName>
        <fullName evidence="12">Cysteine--tRNA ligase</fullName>
        <ecNumber evidence="12">6.1.1.16</ecNumber>
    </recommendedName>
    <alternativeName>
        <fullName evidence="12">Cysteinyl-tRNA synthetase</fullName>
        <shortName evidence="12">CysRS</shortName>
    </alternativeName>
</protein>
<feature type="domain" description="Cysteinyl-tRNA synthetase class Ia DALR" evidence="13">
    <location>
        <begin position="378"/>
        <end position="446"/>
    </location>
</feature>
<keyword evidence="10 12" id="KW-0648">Protein biosynthesis</keyword>
<feature type="binding site" evidence="12">
    <location>
        <position position="251"/>
    </location>
    <ligand>
        <name>Zn(2+)</name>
        <dbReference type="ChEBI" id="CHEBI:29105"/>
    </ligand>
</feature>
<evidence type="ECO:0000256" key="11">
    <source>
        <dbReference type="ARBA" id="ARBA00023146"/>
    </source>
</evidence>
<evidence type="ECO:0000256" key="10">
    <source>
        <dbReference type="ARBA" id="ARBA00022917"/>
    </source>
</evidence>
<evidence type="ECO:0000256" key="3">
    <source>
        <dbReference type="ARBA" id="ARBA00011245"/>
    </source>
</evidence>
<evidence type="ECO:0000256" key="6">
    <source>
        <dbReference type="ARBA" id="ARBA00022723"/>
    </source>
</evidence>
<gene>
    <name evidence="12 14" type="primary">cysS</name>
    <name evidence="14" type="ORF">VB248_06355</name>
</gene>
<accession>A0ABU5Q7L7</accession>
<evidence type="ECO:0000259" key="13">
    <source>
        <dbReference type="SMART" id="SM00840"/>
    </source>
</evidence>
<evidence type="ECO:0000256" key="7">
    <source>
        <dbReference type="ARBA" id="ARBA00022741"/>
    </source>
</evidence>
<dbReference type="PANTHER" id="PTHR10890:SF3">
    <property type="entry name" value="CYSTEINE--TRNA LIGASE, CYTOPLASMIC"/>
    <property type="match status" value="1"/>
</dbReference>
<sequence length="496" mass="56215">MQPLKIYNTLSREKELFTPINAPHVGMYVCGPTVYNYVHLGNVRTFLTFDILNRYLTHIGYKVRYVRNITDVGHLVGDGDEGEDKIGKMAKLEKLEPMEIVQRYTNDFHKVLQQFNLLPPSIEPSATGHIVEQIETTKSLISKGLAYESQGSVYFDIARYNAEGGNYGKLSGRVLEDLLTETRDLDGVGEKRNPLDFALWKKAAPEHLMRWTSPWGDGFPGWHLECTCMSTKYLGDTFDIHGGGMDLKFPHHECEIAQAKGANGVEPVRYWMHSNMLTVNGQKMSKSLGNSFLPAELFAGSHPLLEQAYSPMTVRFFMLQSQYRSTLDFSNDALKAAQKGYKRLINGLRIAKKLEFIADEAIEIDQKHVLEVEKGIQTCYDGLNDDLNTAVAIAGLFNLVKKINQLYMGQVQPAQLGESTFNLLKEQFVAITENVLGLIEEPNENVEAFAKGMLSLYREYKEAKQYDKVDEIRGYFKANGLVIKDMKTKIDWAYEE</sequence>
<dbReference type="GO" id="GO:0004817">
    <property type="term" value="F:cysteine-tRNA ligase activity"/>
    <property type="evidence" value="ECO:0007669"/>
    <property type="project" value="UniProtKB-EC"/>
</dbReference>
<reference evidence="14 15" key="1">
    <citation type="submission" date="2023-12" db="EMBL/GenBank/DDBJ databases">
        <title>Novel species of the genus Arcicella isolated from rivers.</title>
        <authorList>
            <person name="Lu H."/>
        </authorList>
    </citation>
    <scope>NUCLEOTIDE SEQUENCE [LARGE SCALE GENOMIC DNA]</scope>
    <source>
        <strain evidence="14 15">KCTC 23307</strain>
    </source>
</reference>
<proteinExistence type="inferred from homology"/>
<name>A0ABU5Q7L7_9BACT</name>
<dbReference type="SUPFAM" id="SSF52374">
    <property type="entry name" value="Nucleotidylyl transferase"/>
    <property type="match status" value="1"/>
</dbReference>
<evidence type="ECO:0000313" key="14">
    <source>
        <dbReference type="EMBL" id="MEA5138743.1"/>
    </source>
</evidence>
<dbReference type="EC" id="6.1.1.16" evidence="12"/>
<dbReference type="InterPro" id="IPR009080">
    <property type="entry name" value="tRNAsynth_Ia_anticodon-bd"/>
</dbReference>
<feature type="binding site" evidence="12">
    <location>
        <position position="30"/>
    </location>
    <ligand>
        <name>Zn(2+)</name>
        <dbReference type="ChEBI" id="CHEBI:29105"/>
    </ligand>
</feature>
<dbReference type="NCBIfam" id="TIGR00435">
    <property type="entry name" value="cysS"/>
    <property type="match status" value="1"/>
</dbReference>
<dbReference type="Proteomes" id="UP001302949">
    <property type="component" value="Unassembled WGS sequence"/>
</dbReference>
<dbReference type="SMART" id="SM00840">
    <property type="entry name" value="DALR_2"/>
    <property type="match status" value="1"/>
</dbReference>
<keyword evidence="15" id="KW-1185">Reference proteome</keyword>
<comment type="caution">
    <text evidence="14">The sequence shown here is derived from an EMBL/GenBank/DDBJ whole genome shotgun (WGS) entry which is preliminary data.</text>
</comment>
<feature type="binding site" evidence="12">
    <location>
        <position position="255"/>
    </location>
    <ligand>
        <name>Zn(2+)</name>
        <dbReference type="ChEBI" id="CHEBI:29105"/>
    </ligand>
</feature>
<evidence type="ECO:0000256" key="5">
    <source>
        <dbReference type="ARBA" id="ARBA00022598"/>
    </source>
</evidence>
<feature type="short sequence motif" description="'KMSKS' region" evidence="12">
    <location>
        <begin position="283"/>
        <end position="287"/>
    </location>
</feature>
<keyword evidence="9 12" id="KW-0067">ATP-binding</keyword>
<keyword evidence="7 12" id="KW-0547">Nucleotide-binding</keyword>
<feature type="binding site" evidence="12">
    <location>
        <position position="226"/>
    </location>
    <ligand>
        <name>Zn(2+)</name>
        <dbReference type="ChEBI" id="CHEBI:29105"/>
    </ligand>
</feature>
<keyword evidence="8 12" id="KW-0862">Zinc</keyword>
<dbReference type="CDD" id="cd00672">
    <property type="entry name" value="CysRS_core"/>
    <property type="match status" value="1"/>
</dbReference>
<organism evidence="14 15">
    <name type="scientific">Arcicella rigui</name>
    <dbReference type="NCBI Taxonomy" id="797020"/>
    <lineage>
        <taxon>Bacteria</taxon>
        <taxon>Pseudomonadati</taxon>
        <taxon>Bacteroidota</taxon>
        <taxon>Cytophagia</taxon>
        <taxon>Cytophagales</taxon>
        <taxon>Flectobacillaceae</taxon>
        <taxon>Arcicella</taxon>
    </lineage>
</organism>
<dbReference type="HAMAP" id="MF_00041">
    <property type="entry name" value="Cys_tRNA_synth"/>
    <property type="match status" value="1"/>
</dbReference>
<evidence type="ECO:0000256" key="1">
    <source>
        <dbReference type="ARBA" id="ARBA00004496"/>
    </source>
</evidence>
<dbReference type="SUPFAM" id="SSF47323">
    <property type="entry name" value="Anticodon-binding domain of a subclass of class I aminoacyl-tRNA synthetases"/>
    <property type="match status" value="1"/>
</dbReference>
<keyword evidence="5 12" id="KW-0436">Ligase</keyword>
<comment type="cofactor">
    <cofactor evidence="12">
        <name>Zn(2+)</name>
        <dbReference type="ChEBI" id="CHEBI:29105"/>
    </cofactor>
    <text evidence="12">Binds 1 zinc ion per subunit.</text>
</comment>